<keyword evidence="3" id="KW-0808">Transferase</keyword>
<evidence type="ECO:0000313" key="3">
    <source>
        <dbReference type="EMBL" id="MFD0983555.1"/>
    </source>
</evidence>
<accession>A0ABW3J0X4</accession>
<dbReference type="RefSeq" id="WP_379753963.1">
    <property type="nucleotide sequence ID" value="NZ_JBHSYB010000012.1"/>
</dbReference>
<dbReference type="GO" id="GO:0016757">
    <property type="term" value="F:glycosyltransferase activity"/>
    <property type="evidence" value="ECO:0007669"/>
    <property type="project" value="UniProtKB-KW"/>
</dbReference>
<keyword evidence="1" id="KW-0812">Transmembrane</keyword>
<evidence type="ECO:0000259" key="2">
    <source>
        <dbReference type="Pfam" id="PF00535"/>
    </source>
</evidence>
<dbReference type="Proteomes" id="UP001597051">
    <property type="component" value="Unassembled WGS sequence"/>
</dbReference>
<dbReference type="Pfam" id="PF00535">
    <property type="entry name" value="Glycos_transf_2"/>
    <property type="match status" value="1"/>
</dbReference>
<proteinExistence type="predicted"/>
<sequence length="326" mass="37394">MLKVSVIMITYRHEKYIEQAIQGVLMQEGNFELEFIIANDCSPDKTDLIIKEIIKTHPKSSSIIYLSRDANLGIMPNFIDASSQCNGSYIALCEGDDYWVDKFKIQKQLDLFLSDQEIGLVYTGLKHFNQSQNTFIDINTKHFSDKSVVISELLKSKYIEFCTVMIEAKLFKKTLKLLHNELLNNTIIGDTRIILECAQNSKFGFLADITTVYRILQNSASHPVGIDKGLLTSKDTYNCRKFFINRYSLNKKLLAVVLCNFNKGLITKAFNEKNYSNVIKLISNIKLIDYFDYCDFKTFIKKTTPTIIMKFILSILGFGIIKNIVK</sequence>
<dbReference type="PANTHER" id="PTHR22916:SF3">
    <property type="entry name" value="UDP-GLCNAC:BETAGAL BETA-1,3-N-ACETYLGLUCOSAMINYLTRANSFERASE-LIKE PROTEIN 1"/>
    <property type="match status" value="1"/>
</dbReference>
<protein>
    <submittedName>
        <fullName evidence="3">Glycosyltransferase</fullName>
        <ecNumber evidence="3">2.4.-.-</ecNumber>
    </submittedName>
</protein>
<dbReference type="InterPro" id="IPR029044">
    <property type="entry name" value="Nucleotide-diphossugar_trans"/>
</dbReference>
<gene>
    <name evidence="3" type="ORF">ACFQ0S_03600</name>
</gene>
<evidence type="ECO:0000313" key="4">
    <source>
        <dbReference type="Proteomes" id="UP001597051"/>
    </source>
</evidence>
<reference evidence="4" key="1">
    <citation type="journal article" date="2019" name="Int. J. Syst. Evol. Microbiol.">
        <title>The Global Catalogue of Microorganisms (GCM) 10K type strain sequencing project: providing services to taxonomists for standard genome sequencing and annotation.</title>
        <authorList>
            <consortium name="The Broad Institute Genomics Platform"/>
            <consortium name="The Broad Institute Genome Sequencing Center for Infectious Disease"/>
            <person name="Wu L."/>
            <person name="Ma J."/>
        </authorList>
    </citation>
    <scope>NUCLEOTIDE SEQUENCE [LARGE SCALE GENOMIC DNA]</scope>
    <source>
        <strain evidence="4">CECT 7649</strain>
    </source>
</reference>
<dbReference type="SUPFAM" id="SSF53448">
    <property type="entry name" value="Nucleotide-diphospho-sugar transferases"/>
    <property type="match status" value="1"/>
</dbReference>
<dbReference type="PANTHER" id="PTHR22916">
    <property type="entry name" value="GLYCOSYLTRANSFERASE"/>
    <property type="match status" value="1"/>
</dbReference>
<keyword evidence="1" id="KW-0472">Membrane</keyword>
<keyword evidence="1" id="KW-1133">Transmembrane helix</keyword>
<comment type="caution">
    <text evidence="3">The sequence shown here is derived from an EMBL/GenBank/DDBJ whole genome shotgun (WGS) entry which is preliminary data.</text>
</comment>
<dbReference type="InterPro" id="IPR001173">
    <property type="entry name" value="Glyco_trans_2-like"/>
</dbReference>
<keyword evidence="4" id="KW-1185">Reference proteome</keyword>
<dbReference type="EMBL" id="JBHTIZ010000011">
    <property type="protein sequence ID" value="MFD0983555.1"/>
    <property type="molecule type" value="Genomic_DNA"/>
</dbReference>
<evidence type="ECO:0000256" key="1">
    <source>
        <dbReference type="SAM" id="Phobius"/>
    </source>
</evidence>
<dbReference type="Gene3D" id="3.90.550.10">
    <property type="entry name" value="Spore Coat Polysaccharide Biosynthesis Protein SpsA, Chain A"/>
    <property type="match status" value="1"/>
</dbReference>
<organism evidence="3 4">
    <name type="scientific">Flavobacterium myungsuense</name>
    <dbReference type="NCBI Taxonomy" id="651823"/>
    <lineage>
        <taxon>Bacteria</taxon>
        <taxon>Pseudomonadati</taxon>
        <taxon>Bacteroidota</taxon>
        <taxon>Flavobacteriia</taxon>
        <taxon>Flavobacteriales</taxon>
        <taxon>Flavobacteriaceae</taxon>
        <taxon>Flavobacterium</taxon>
    </lineage>
</organism>
<feature type="domain" description="Glycosyltransferase 2-like" evidence="2">
    <location>
        <begin position="5"/>
        <end position="138"/>
    </location>
</feature>
<name>A0ABW3J0X4_9FLAO</name>
<feature type="transmembrane region" description="Helical" evidence="1">
    <location>
        <begin position="307"/>
        <end position="325"/>
    </location>
</feature>
<keyword evidence="3" id="KW-0328">Glycosyltransferase</keyword>
<dbReference type="EC" id="2.4.-.-" evidence="3"/>